<evidence type="ECO:0000313" key="2">
    <source>
        <dbReference type="EMBL" id="THW66789.1"/>
    </source>
</evidence>
<gene>
    <name evidence="2" type="ORF">D6D19_09262</name>
</gene>
<dbReference type="EMBL" id="QZAO01000498">
    <property type="protein sequence ID" value="THW66789.1"/>
    <property type="molecule type" value="Genomic_DNA"/>
</dbReference>
<evidence type="ECO:0000256" key="1">
    <source>
        <dbReference type="SAM" id="MobiDB-lite"/>
    </source>
</evidence>
<dbReference type="AlphaFoldDB" id="A0A4S8ZLC9"/>
<feature type="compositionally biased region" description="Polar residues" evidence="1">
    <location>
        <begin position="50"/>
        <end position="71"/>
    </location>
</feature>
<accession>A0A4S8ZLC9</accession>
<organism evidence="2 3">
    <name type="scientific">Aureobasidium pullulans</name>
    <name type="common">Black yeast</name>
    <name type="synonym">Pullularia pullulans</name>
    <dbReference type="NCBI Taxonomy" id="5580"/>
    <lineage>
        <taxon>Eukaryota</taxon>
        <taxon>Fungi</taxon>
        <taxon>Dikarya</taxon>
        <taxon>Ascomycota</taxon>
        <taxon>Pezizomycotina</taxon>
        <taxon>Dothideomycetes</taxon>
        <taxon>Dothideomycetidae</taxon>
        <taxon>Dothideales</taxon>
        <taxon>Saccotheciaceae</taxon>
        <taxon>Aureobasidium</taxon>
    </lineage>
</organism>
<comment type="caution">
    <text evidence="2">The sequence shown here is derived from an EMBL/GenBank/DDBJ whole genome shotgun (WGS) entry which is preliminary data.</text>
</comment>
<evidence type="ECO:0000313" key="3">
    <source>
        <dbReference type="Proteomes" id="UP000308802"/>
    </source>
</evidence>
<name>A0A4S8ZLC9_AURPU</name>
<proteinExistence type="predicted"/>
<evidence type="ECO:0008006" key="4">
    <source>
        <dbReference type="Google" id="ProtNLM"/>
    </source>
</evidence>
<sequence length="203" mass="22111">MQSIRYLSFAKTRSVRNTISESSGTFSTSTIADHMISASKARPSIETEDSSQTNTSVKAEHISSASMPTTPVSPSFKLQMCEIDLSEYQSDGTYQKPAQIQLQYRSNDIILLNELTCEFNRGHHVAALGFWAKCIGGVPNGYALYGTLIYGHPKGPTESYKHLAEHVVSMIKGNNANCACALCTGPSRILEDSGETPGHTEQE</sequence>
<protein>
    <recommendedName>
        <fullName evidence="4">Cryptic loci regulator 2 N-terminal domain-containing protein</fullName>
    </recommendedName>
</protein>
<reference evidence="2 3" key="1">
    <citation type="submission" date="2018-10" db="EMBL/GenBank/DDBJ databases">
        <title>Fifty Aureobasidium pullulans genomes reveal a recombining polyextremotolerant generalist.</title>
        <authorList>
            <person name="Gostincar C."/>
            <person name="Turk M."/>
            <person name="Zajc J."/>
            <person name="Gunde-Cimerman N."/>
        </authorList>
    </citation>
    <scope>NUCLEOTIDE SEQUENCE [LARGE SCALE GENOMIC DNA]</scope>
    <source>
        <strain evidence="2 3">EXF-10659</strain>
    </source>
</reference>
<dbReference type="Proteomes" id="UP000308802">
    <property type="component" value="Unassembled WGS sequence"/>
</dbReference>
<feature type="region of interest" description="Disordered" evidence="1">
    <location>
        <begin position="40"/>
        <end position="71"/>
    </location>
</feature>